<dbReference type="EMBL" id="CP042910">
    <property type="protein sequence ID" value="QEG15572.1"/>
    <property type="molecule type" value="Genomic_DNA"/>
</dbReference>
<accession>A0ABX5YIM6</accession>
<reference evidence="1 2" key="1">
    <citation type="submission" date="2019-08" db="EMBL/GenBank/DDBJ databases">
        <title>Deep-cultivation of Planctomycetes and their phenomic and genomic characterization uncovers novel biology.</title>
        <authorList>
            <person name="Wiegand S."/>
            <person name="Jogler M."/>
            <person name="Boedeker C."/>
            <person name="Pinto D."/>
            <person name="Vollmers J."/>
            <person name="Rivas-Marin E."/>
            <person name="Kohn T."/>
            <person name="Peeters S.H."/>
            <person name="Heuer A."/>
            <person name="Rast P."/>
            <person name="Oberbeckmann S."/>
            <person name="Bunk B."/>
            <person name="Jeske O."/>
            <person name="Meyerdierks A."/>
            <person name="Storesund J.E."/>
            <person name="Kallscheuer N."/>
            <person name="Luecker S."/>
            <person name="Lage O.M."/>
            <person name="Pohl T."/>
            <person name="Merkel B.J."/>
            <person name="Hornburger P."/>
            <person name="Mueller R.-W."/>
            <person name="Bruemmer F."/>
            <person name="Labrenz M."/>
            <person name="Spormann A.M."/>
            <person name="Op den Camp H."/>
            <person name="Overmann J."/>
            <person name="Amann R."/>
            <person name="Jetten M.S.M."/>
            <person name="Mascher T."/>
            <person name="Medema M.H."/>
            <person name="Devos D.P."/>
            <person name="Kaster A.-K."/>
            <person name="Ovreas L."/>
            <person name="Rohde M."/>
            <person name="Galperin M.Y."/>
            <person name="Jogler C."/>
        </authorList>
    </citation>
    <scope>NUCLEOTIDE SEQUENCE [LARGE SCALE GENOMIC DNA]</scope>
    <source>
        <strain evidence="1 2">DSM 8797</strain>
    </source>
</reference>
<proteinExistence type="predicted"/>
<dbReference type="Proteomes" id="UP000322887">
    <property type="component" value="Chromosome"/>
</dbReference>
<evidence type="ECO:0000313" key="1">
    <source>
        <dbReference type="EMBL" id="QEG15572.1"/>
    </source>
</evidence>
<evidence type="ECO:0000313" key="2">
    <source>
        <dbReference type="Proteomes" id="UP000322887"/>
    </source>
</evidence>
<protein>
    <submittedName>
        <fullName evidence="1">Uncharacterized protein</fullName>
    </submittedName>
</protein>
<gene>
    <name evidence="1" type="ORF">GmarT_14130</name>
</gene>
<sequence>MMQSPHPLKKADDQLDLSIRSVHFIPIETVVCRRFPKKSMALRQETVACSDEECGISGSETVRILNYNR</sequence>
<name>A0ABX5YIM6_9PLAN</name>
<organism evidence="1 2">
    <name type="scientific">Gimesia maris</name>
    <dbReference type="NCBI Taxonomy" id="122"/>
    <lineage>
        <taxon>Bacteria</taxon>
        <taxon>Pseudomonadati</taxon>
        <taxon>Planctomycetota</taxon>
        <taxon>Planctomycetia</taxon>
        <taxon>Planctomycetales</taxon>
        <taxon>Planctomycetaceae</taxon>
        <taxon>Gimesia</taxon>
    </lineage>
</organism>
<keyword evidence="2" id="KW-1185">Reference proteome</keyword>